<dbReference type="Proteomes" id="UP000309601">
    <property type="component" value="Unassembled WGS sequence"/>
</dbReference>
<dbReference type="Pfam" id="PF07956">
    <property type="entry name" value="DUF1690"/>
    <property type="match status" value="1"/>
</dbReference>
<evidence type="ECO:0000313" key="2">
    <source>
        <dbReference type="EMBL" id="TIC03091.1"/>
    </source>
</evidence>
<evidence type="ECO:0000313" key="10">
    <source>
        <dbReference type="Proteomes" id="UP000309601"/>
    </source>
</evidence>
<dbReference type="Proteomes" id="UP000305362">
    <property type="component" value="Unassembled WGS sequence"/>
</dbReference>
<evidence type="ECO:0000313" key="8">
    <source>
        <dbReference type="Proteomes" id="UP000305647"/>
    </source>
</evidence>
<dbReference type="Proteomes" id="UP000307169">
    <property type="component" value="Unassembled WGS sequence"/>
</dbReference>
<dbReference type="Proteomes" id="UP000310685">
    <property type="component" value="Unassembled WGS sequence"/>
</dbReference>
<dbReference type="OrthoDB" id="5544375at2759"/>
<dbReference type="Proteomes" id="UP000310708">
    <property type="component" value="Unassembled WGS sequence"/>
</dbReference>
<evidence type="ECO:0000313" key="4">
    <source>
        <dbReference type="EMBL" id="TIC62920.1"/>
    </source>
</evidence>
<evidence type="ECO:0000313" key="5">
    <source>
        <dbReference type="EMBL" id="TIC65933.1"/>
    </source>
</evidence>
<organism evidence="2 9">
    <name type="scientific">Wallemia mellicola</name>
    <dbReference type="NCBI Taxonomy" id="1708541"/>
    <lineage>
        <taxon>Eukaryota</taxon>
        <taxon>Fungi</taxon>
        <taxon>Dikarya</taxon>
        <taxon>Basidiomycota</taxon>
        <taxon>Wallemiomycotina</taxon>
        <taxon>Wallemiomycetes</taxon>
        <taxon>Wallemiales</taxon>
        <taxon>Wallemiaceae</taxon>
        <taxon>Wallemia</taxon>
    </lineage>
</organism>
<dbReference type="EMBL" id="SPRO01000005">
    <property type="protein sequence ID" value="TIC33437.1"/>
    <property type="molecule type" value="Genomic_DNA"/>
</dbReference>
<evidence type="ECO:0000313" key="11">
    <source>
        <dbReference type="Proteomes" id="UP000310685"/>
    </source>
</evidence>
<dbReference type="EMBL" id="SPRH01000008">
    <property type="protein sequence ID" value="TIC03091.1"/>
    <property type="molecule type" value="Genomic_DNA"/>
</dbReference>
<proteinExistence type="predicted"/>
<dbReference type="EMBL" id="SPRC01000008">
    <property type="protein sequence ID" value="TIB81369.1"/>
    <property type="molecule type" value="Genomic_DNA"/>
</dbReference>
<comment type="caution">
    <text evidence="2">The sequence shown here is derived from an EMBL/GenBank/DDBJ whole genome shotgun (WGS) entry which is preliminary data.</text>
</comment>
<accession>A0A4T0MXP2</accession>
<dbReference type="EMBL" id="SPRW01000041">
    <property type="protein sequence ID" value="TIC62920.1"/>
    <property type="molecule type" value="Genomic_DNA"/>
</dbReference>
<dbReference type="EMBL" id="SPRV01000004">
    <property type="protein sequence ID" value="TIC71099.1"/>
    <property type="molecule type" value="Genomic_DNA"/>
</dbReference>
<sequence>MGQQQSQSRVFNSDNNNLDIKLSNSLISDLSDDLLNKEGANSPTDQVTLDEQIRNRINSELKRLRNDEYAVRQQIEQELAKENTDKDNSLISSDNVANTIKDIKQKVDRHNSKRDLNNFPAIKSSQSELVSCLTTNKDRPLDCHVQMDGFKQAVADAEKFTN</sequence>
<reference evidence="7 8" key="1">
    <citation type="submission" date="2019-03" db="EMBL/GenBank/DDBJ databases">
        <title>Sequencing 25 genomes of Wallemia mellicola.</title>
        <authorList>
            <person name="Gostincar C."/>
        </authorList>
    </citation>
    <scope>NUCLEOTIDE SEQUENCE [LARGE SCALE GENOMIC DNA]</scope>
    <source>
        <strain evidence="2 9">EXF-1262</strain>
        <strain evidence="4 10">EXF-1274</strain>
        <strain evidence="6 7">EXF-1277</strain>
        <strain evidence="1 11">EXF-6152</strain>
        <strain evidence="5 12">EXF-757</strain>
        <strain evidence="3 8">EXF-8738</strain>
    </source>
</reference>
<dbReference type="Proteomes" id="UP000305647">
    <property type="component" value="Unassembled WGS sequence"/>
</dbReference>
<evidence type="ECO:0000313" key="6">
    <source>
        <dbReference type="EMBL" id="TIC71099.1"/>
    </source>
</evidence>
<evidence type="ECO:0008006" key="13">
    <source>
        <dbReference type="Google" id="ProtNLM"/>
    </source>
</evidence>
<evidence type="ECO:0000313" key="3">
    <source>
        <dbReference type="EMBL" id="TIC33437.1"/>
    </source>
</evidence>
<evidence type="ECO:0000313" key="7">
    <source>
        <dbReference type="Proteomes" id="UP000305362"/>
    </source>
</evidence>
<name>A0A4T0MXP2_9BASI</name>
<protein>
    <recommendedName>
        <fullName evidence="13">DUF1690-domain-containing protein</fullName>
    </recommendedName>
</protein>
<dbReference type="EMBL" id="SPRX01000019">
    <property type="protein sequence ID" value="TIC65933.1"/>
    <property type="molecule type" value="Genomic_DNA"/>
</dbReference>
<evidence type="ECO:0000313" key="9">
    <source>
        <dbReference type="Proteomes" id="UP000307169"/>
    </source>
</evidence>
<evidence type="ECO:0000313" key="1">
    <source>
        <dbReference type="EMBL" id="TIB81369.1"/>
    </source>
</evidence>
<dbReference type="AlphaFoldDB" id="A0A4T0MXP2"/>
<evidence type="ECO:0000313" key="12">
    <source>
        <dbReference type="Proteomes" id="UP000310708"/>
    </source>
</evidence>
<gene>
    <name evidence="5" type="ORF">E3Q01_01860</name>
    <name evidence="4" type="ORF">E3Q02_03265</name>
    <name evidence="6" type="ORF">E3Q03_00611</name>
    <name evidence="3" type="ORF">E3Q10_00742</name>
    <name evidence="2" type="ORF">E3Q17_01112</name>
    <name evidence="1" type="ORF">E3Q22_01197</name>
</gene>
<dbReference type="InterPro" id="IPR012471">
    <property type="entry name" value="DUF1690"/>
</dbReference>